<evidence type="ECO:0000313" key="2">
    <source>
        <dbReference type="WBParaSite" id="Hba_05958"/>
    </source>
</evidence>
<accession>A0A1I7WLE1</accession>
<sequence>MASDLNISPTSMRRIVKHELGFYPYKIHRAHMLTEKMKAGITASDKAPLVFVGENVKINCKYYQDEILMKVVVPWASKHFGSQNWTFKQDSAPAHGAKTTVALVETWDEISEDELRPIVGNFEKRLQACVITKGGHIKHQLN</sequence>
<dbReference type="PANTHER" id="PTHR46068">
    <property type="entry name" value="PROTEIN CBG27172"/>
    <property type="match status" value="1"/>
</dbReference>
<keyword evidence="1" id="KW-1185">Reference proteome</keyword>
<dbReference type="GO" id="GO:0003676">
    <property type="term" value="F:nucleic acid binding"/>
    <property type="evidence" value="ECO:0007669"/>
    <property type="project" value="InterPro"/>
</dbReference>
<reference evidence="2" key="1">
    <citation type="submission" date="2016-11" db="UniProtKB">
        <authorList>
            <consortium name="WormBaseParasite"/>
        </authorList>
    </citation>
    <scope>IDENTIFICATION</scope>
</reference>
<proteinExistence type="predicted"/>
<evidence type="ECO:0000313" key="1">
    <source>
        <dbReference type="Proteomes" id="UP000095283"/>
    </source>
</evidence>
<organism evidence="1 2">
    <name type="scientific">Heterorhabditis bacteriophora</name>
    <name type="common">Entomopathogenic nematode worm</name>
    <dbReference type="NCBI Taxonomy" id="37862"/>
    <lineage>
        <taxon>Eukaryota</taxon>
        <taxon>Metazoa</taxon>
        <taxon>Ecdysozoa</taxon>
        <taxon>Nematoda</taxon>
        <taxon>Chromadorea</taxon>
        <taxon>Rhabditida</taxon>
        <taxon>Rhabditina</taxon>
        <taxon>Rhabditomorpha</taxon>
        <taxon>Strongyloidea</taxon>
        <taxon>Heterorhabditidae</taxon>
        <taxon>Heterorhabditis</taxon>
    </lineage>
</organism>
<dbReference type="Gene3D" id="3.30.420.10">
    <property type="entry name" value="Ribonuclease H-like superfamily/Ribonuclease H"/>
    <property type="match status" value="1"/>
</dbReference>
<protein>
    <submittedName>
        <fullName evidence="2">HTH araC/xylS-type domain-containing protein</fullName>
    </submittedName>
</protein>
<dbReference type="InterPro" id="IPR036397">
    <property type="entry name" value="RNaseH_sf"/>
</dbReference>
<dbReference type="Proteomes" id="UP000095283">
    <property type="component" value="Unplaced"/>
</dbReference>
<dbReference type="AlphaFoldDB" id="A0A1I7WLE1"/>
<dbReference type="WBParaSite" id="Hba_05958">
    <property type="protein sequence ID" value="Hba_05958"/>
    <property type="gene ID" value="Hba_05958"/>
</dbReference>
<name>A0A1I7WLE1_HETBA</name>
<dbReference type="PANTHER" id="PTHR46068:SF1">
    <property type="entry name" value="TRANSPOSASE IS30-LIKE HTH DOMAIN-CONTAINING PROTEIN"/>
    <property type="match status" value="1"/>
</dbReference>